<feature type="transmembrane region" description="Helical" evidence="7">
    <location>
        <begin position="12"/>
        <end position="34"/>
    </location>
</feature>
<comment type="similarity">
    <text evidence="2">Belongs to the major facilitator superfamily.</text>
</comment>
<feature type="transmembrane region" description="Helical" evidence="7">
    <location>
        <begin position="81"/>
        <end position="102"/>
    </location>
</feature>
<accession>A0A1U9MJY2</accession>
<dbReference type="OrthoDB" id="9787815at2"/>
<feature type="transmembrane region" description="Helical" evidence="7">
    <location>
        <begin position="286"/>
        <end position="303"/>
    </location>
</feature>
<evidence type="ECO:0000256" key="6">
    <source>
        <dbReference type="ARBA" id="ARBA00023136"/>
    </source>
</evidence>
<dbReference type="Gene3D" id="1.20.1250.20">
    <property type="entry name" value="MFS general substrate transporter like domains"/>
    <property type="match status" value="1"/>
</dbReference>
<evidence type="ECO:0000313" key="9">
    <source>
        <dbReference type="Proteomes" id="UP000189632"/>
    </source>
</evidence>
<dbReference type="Pfam" id="PF07690">
    <property type="entry name" value="MFS_1"/>
    <property type="match status" value="1"/>
</dbReference>
<evidence type="ECO:0000256" key="3">
    <source>
        <dbReference type="ARBA" id="ARBA00022448"/>
    </source>
</evidence>
<protein>
    <submittedName>
        <fullName evidence="8">MFS transporter, putative signal transducer</fullName>
    </submittedName>
</protein>
<gene>
    <name evidence="8" type="ORF">BBC0122_019360</name>
</gene>
<proteinExistence type="inferred from homology"/>
<evidence type="ECO:0000256" key="5">
    <source>
        <dbReference type="ARBA" id="ARBA00022989"/>
    </source>
</evidence>
<dbReference type="GO" id="GO:0016020">
    <property type="term" value="C:membrane"/>
    <property type="evidence" value="ECO:0007669"/>
    <property type="project" value="UniProtKB-SubCell"/>
</dbReference>
<feature type="transmembrane region" description="Helical" evidence="7">
    <location>
        <begin position="254"/>
        <end position="274"/>
    </location>
</feature>
<keyword evidence="6 7" id="KW-0472">Membrane</keyword>
<evidence type="ECO:0000256" key="1">
    <source>
        <dbReference type="ARBA" id="ARBA00004141"/>
    </source>
</evidence>
<dbReference type="Proteomes" id="UP000189632">
    <property type="component" value="Chromosome"/>
</dbReference>
<keyword evidence="5 7" id="KW-1133">Transmembrane helix</keyword>
<dbReference type="PANTHER" id="PTHR12778">
    <property type="entry name" value="SOLUTE CARRIER FAMILY 33 ACETYL-COA TRANSPORTER -RELATED"/>
    <property type="match status" value="1"/>
</dbReference>
<feature type="transmembrane region" description="Helical" evidence="7">
    <location>
        <begin position="213"/>
        <end position="234"/>
    </location>
</feature>
<feature type="transmembrane region" description="Helical" evidence="7">
    <location>
        <begin position="144"/>
        <end position="165"/>
    </location>
</feature>
<keyword evidence="4 7" id="KW-0812">Transmembrane</keyword>
<comment type="subcellular location">
    <subcellularLocation>
        <location evidence="1">Membrane</location>
        <topology evidence="1">Multi-pass membrane protein</topology>
    </subcellularLocation>
</comment>
<feature type="transmembrane region" description="Helical" evidence="7">
    <location>
        <begin position="108"/>
        <end position="132"/>
    </location>
</feature>
<feature type="transmembrane region" description="Helical" evidence="7">
    <location>
        <begin position="49"/>
        <end position="69"/>
    </location>
</feature>
<name>A0A1U9MJY2_9HYPH</name>
<dbReference type="PANTHER" id="PTHR12778:SF10">
    <property type="entry name" value="MAJOR FACILITATOR SUPERFAMILY DOMAIN-CONTAINING PROTEIN 3"/>
    <property type="match status" value="1"/>
</dbReference>
<dbReference type="KEGG" id="bapi:BBC0122_019360"/>
<feature type="transmembrane region" description="Helical" evidence="7">
    <location>
        <begin position="344"/>
        <end position="365"/>
    </location>
</feature>
<dbReference type="EMBL" id="CP015625">
    <property type="protein sequence ID" value="AQT48030.1"/>
    <property type="molecule type" value="Genomic_DNA"/>
</dbReference>
<organism evidence="8 9">
    <name type="scientific">Bartonella choladocola</name>
    <dbReference type="NCBI Taxonomy" id="2750995"/>
    <lineage>
        <taxon>Bacteria</taxon>
        <taxon>Pseudomonadati</taxon>
        <taxon>Pseudomonadota</taxon>
        <taxon>Alphaproteobacteria</taxon>
        <taxon>Hyphomicrobiales</taxon>
        <taxon>Bartonellaceae</taxon>
        <taxon>Bartonella</taxon>
    </lineage>
</organism>
<keyword evidence="3" id="KW-0813">Transport</keyword>
<dbReference type="SUPFAM" id="SSF103473">
    <property type="entry name" value="MFS general substrate transporter"/>
    <property type="match status" value="1"/>
</dbReference>
<reference evidence="8 9" key="1">
    <citation type="submission" date="2016-11" db="EMBL/GenBank/DDBJ databases">
        <title>Comparative genomics of Bartonella apis.</title>
        <authorList>
            <person name="Engel P."/>
        </authorList>
    </citation>
    <scope>NUCLEOTIDE SEQUENCE [LARGE SCALE GENOMIC DNA]</scope>
    <source>
        <strain evidence="8 9">BBC0122</strain>
    </source>
</reference>
<dbReference type="InterPro" id="IPR011701">
    <property type="entry name" value="MFS"/>
</dbReference>
<keyword evidence="9" id="KW-1185">Reference proteome</keyword>
<evidence type="ECO:0000256" key="2">
    <source>
        <dbReference type="ARBA" id="ARBA00008335"/>
    </source>
</evidence>
<dbReference type="InterPro" id="IPR036259">
    <property type="entry name" value="MFS_trans_sf"/>
</dbReference>
<feature type="transmembrane region" description="Helical" evidence="7">
    <location>
        <begin position="371"/>
        <end position="392"/>
    </location>
</feature>
<dbReference type="AlphaFoldDB" id="A0A1U9MJY2"/>
<feature type="transmembrane region" description="Helical" evidence="7">
    <location>
        <begin position="171"/>
        <end position="192"/>
    </location>
</feature>
<dbReference type="RefSeq" id="WP_077993511.1">
    <property type="nucleotide sequence ID" value="NZ_CP015625.1"/>
</dbReference>
<dbReference type="GO" id="GO:0022857">
    <property type="term" value="F:transmembrane transporter activity"/>
    <property type="evidence" value="ECO:0007669"/>
    <property type="project" value="InterPro"/>
</dbReference>
<evidence type="ECO:0000313" key="8">
    <source>
        <dbReference type="EMBL" id="AQT48030.1"/>
    </source>
</evidence>
<evidence type="ECO:0000256" key="4">
    <source>
        <dbReference type="ARBA" id="ARBA00022692"/>
    </source>
</evidence>
<dbReference type="InterPro" id="IPR004752">
    <property type="entry name" value="AmpG_permease/AT-1"/>
</dbReference>
<sequence length="405" mass="42983">MVNVIKKKPVRQIALAAGGVYATQGIIGGLTYIGMPAYLRMHGASLDQIGLVSLVMLVWVLKFFWSSWIERLRIGPNGRRFSSPIIIIAECGVLLCLAILGFYENVSTILLCLVFMAIFSATADIACDAFLIEQLKTSNYGLGNIAQVGGSYSGLIFGGGIFLWVCDGSGWRAGCIFLGILIAVCSIPMMLVDEPLVENSQPLQKPRLLKAVVRKNMLLGLAMVIAYEIAGRIVQSLVGPLLVDLDIPLAKLGMINGVGGVVSGLIGVLAGGALAQKLGSKSAMRLVALLQIVVITVFASFLISQFYRLPLFIGLSIGESAIMAAGFVTCYSRLMELVSKDQPGVDFTLFQSASALTAALAGAAGNFIAQYYGYSGAFALAALIAIATPMILKSSETHVERNLQS</sequence>
<evidence type="ECO:0000256" key="7">
    <source>
        <dbReference type="SAM" id="Phobius"/>
    </source>
</evidence>
<feature type="transmembrane region" description="Helical" evidence="7">
    <location>
        <begin position="309"/>
        <end position="332"/>
    </location>
</feature>